<keyword evidence="16" id="KW-1185">Reference proteome</keyword>
<feature type="binding site" evidence="13">
    <location>
        <position position="444"/>
    </location>
    <ligand>
        <name>Ca(2+)</name>
        <dbReference type="ChEBI" id="CHEBI:29108"/>
    </ligand>
</feature>
<evidence type="ECO:0000256" key="12">
    <source>
        <dbReference type="PIRSR" id="PIRSR004803-2"/>
    </source>
</evidence>
<feature type="binding site" evidence="13">
    <location>
        <position position="76"/>
    </location>
    <ligand>
        <name>Zn(2+)</name>
        <dbReference type="ChEBI" id="CHEBI:29105"/>
        <label>1</label>
        <note>catalytic</note>
    </ligand>
</feature>
<evidence type="ECO:0000313" key="16">
    <source>
        <dbReference type="Proteomes" id="UP000537131"/>
    </source>
</evidence>
<dbReference type="Pfam" id="PF17770">
    <property type="entry name" value="RNase_J_C"/>
    <property type="match status" value="1"/>
</dbReference>
<evidence type="ECO:0000256" key="8">
    <source>
        <dbReference type="ARBA" id="ARBA00022839"/>
    </source>
</evidence>
<evidence type="ECO:0000313" key="15">
    <source>
        <dbReference type="EMBL" id="NMM61908.1"/>
    </source>
</evidence>
<evidence type="ECO:0000256" key="6">
    <source>
        <dbReference type="ARBA" id="ARBA00022801"/>
    </source>
</evidence>
<dbReference type="GO" id="GO:0008270">
    <property type="term" value="F:zinc ion binding"/>
    <property type="evidence" value="ECO:0007669"/>
    <property type="project" value="InterPro"/>
</dbReference>
<dbReference type="InterPro" id="IPR042173">
    <property type="entry name" value="RNase_J_2"/>
</dbReference>
<dbReference type="Pfam" id="PF00753">
    <property type="entry name" value="Lactamase_B"/>
    <property type="match status" value="1"/>
</dbReference>
<feature type="binding site" evidence="13">
    <location>
        <position position="79"/>
    </location>
    <ligand>
        <name>Zn(2+)</name>
        <dbReference type="ChEBI" id="CHEBI:29105"/>
        <label>2</label>
        <note>catalytic</note>
    </ligand>
</feature>
<dbReference type="Proteomes" id="UP000537131">
    <property type="component" value="Unassembled WGS sequence"/>
</dbReference>
<dbReference type="CDD" id="cd07714">
    <property type="entry name" value="RNaseJ_MBL-fold"/>
    <property type="match status" value="1"/>
</dbReference>
<keyword evidence="5 10" id="KW-0255">Endonuclease</keyword>
<dbReference type="RefSeq" id="WP_169296517.1">
    <property type="nucleotide sequence ID" value="NZ_JABBNI010000009.1"/>
</dbReference>
<evidence type="ECO:0000256" key="2">
    <source>
        <dbReference type="ARBA" id="ARBA00022490"/>
    </source>
</evidence>
<name>A0A7Y0HNR5_9CLOT</name>
<reference evidence="15 16" key="2">
    <citation type="submission" date="2020-06" db="EMBL/GenBank/DDBJ databases">
        <title>Complete Genome Sequence of Clostridium muelleri sp. nov. P21T, an Acid-Alcohol Producing Acetogen Isolated from Old Hay.</title>
        <authorList>
            <person name="Duncan K.E."/>
            <person name="Tanner R.S."/>
        </authorList>
    </citation>
    <scope>NUCLEOTIDE SEQUENCE [LARGE SCALE GENOMIC DNA]</scope>
    <source>
        <strain evidence="15 16">P21</strain>
    </source>
</reference>
<gene>
    <name evidence="10" type="primary">rnj</name>
    <name evidence="15" type="ORF">HBE96_04230</name>
</gene>
<dbReference type="GO" id="GO:0004521">
    <property type="term" value="F:RNA endonuclease activity"/>
    <property type="evidence" value="ECO:0007669"/>
    <property type="project" value="UniProtKB-UniRule"/>
</dbReference>
<evidence type="ECO:0000256" key="5">
    <source>
        <dbReference type="ARBA" id="ARBA00022759"/>
    </source>
</evidence>
<dbReference type="InterPro" id="IPR036866">
    <property type="entry name" value="RibonucZ/Hydroxyglut_hydro"/>
</dbReference>
<dbReference type="InterPro" id="IPR041636">
    <property type="entry name" value="RNase_J_C"/>
</dbReference>
<dbReference type="SMART" id="SM00849">
    <property type="entry name" value="Lactamase_B"/>
    <property type="match status" value="1"/>
</dbReference>
<keyword evidence="4 13" id="KW-0479">Metal-binding</keyword>
<dbReference type="EC" id="3.1.-.-" evidence="10"/>
<sequence>MAVKNKNKVRVIPLGGLGEIGKNITAIEYDDEIIVIDCGLAFPDAEMYGVDLVIPDITYLLNNKEKVKGFFLTHGHEDHIGALPYVLKEINVPVYGARLTLGLVKSKLEEHNMLSNCTLNEVKLGEEVKTERFKVEFIRTCHSISDACALAIRTPEGVIVHTGDFKIDYTPIDGKVINLQRFAKLGNQRVLLLMADSTNVERPGYTVSERVIGENLTKIFSHAKGRVIVASFASNINRIQQIINSSLFYGRKVAFSGRSMEKISTIAMELGYMELPKDQLISVDDIDKYPSDKVTIITTGSQGEPMAALSRIAYSNHKKISIAKGDLIIISASPIPGNEKLISKLIDELFKKGAEVIYNALEEVHVSGHACQEELKLMHTLIKPKFFMPVHGEYRHLRRHSLLAEDLGMDSKNIFVLETGQVLELTRNSAKKAAKVTCGGVMIDGLGIGDVGNIVLRDRKHLSQDGILTVVVTIDKASFTILSGPDIITRGFVYMKESGDLISAAREVVKVEIDKCLESKVKDWFTIKSNIRYSLGGFLYNKTRRRPIILPVIMEI</sequence>
<evidence type="ECO:0000256" key="13">
    <source>
        <dbReference type="PIRSR" id="PIRSR004803-3"/>
    </source>
</evidence>
<dbReference type="InterPro" id="IPR055132">
    <property type="entry name" value="RNase_J_b_CASP"/>
</dbReference>
<dbReference type="SUPFAM" id="SSF56281">
    <property type="entry name" value="Metallo-hydrolase/oxidoreductase"/>
    <property type="match status" value="1"/>
</dbReference>
<comment type="subunit">
    <text evidence="10">Homodimer, may be a subunit of the RNA degradosome.</text>
</comment>
<reference evidence="15 16" key="1">
    <citation type="submission" date="2020-04" db="EMBL/GenBank/DDBJ databases">
        <authorList>
            <person name="Doyle D.A."/>
        </authorList>
    </citation>
    <scope>NUCLEOTIDE SEQUENCE [LARGE SCALE GENOMIC DNA]</scope>
    <source>
        <strain evidence="15 16">P21</strain>
    </source>
</reference>
<dbReference type="GO" id="GO:0004534">
    <property type="term" value="F:5'-3' RNA exonuclease activity"/>
    <property type="evidence" value="ECO:0007669"/>
    <property type="project" value="UniProtKB-UniRule"/>
</dbReference>
<feature type="binding site" evidence="10 12">
    <location>
        <begin position="365"/>
        <end position="369"/>
    </location>
    <ligand>
        <name>substrate</name>
    </ligand>
</feature>
<dbReference type="InterPro" id="IPR011108">
    <property type="entry name" value="RMMBL"/>
</dbReference>
<comment type="subcellular location">
    <subcellularLocation>
        <location evidence="1 10">Cytoplasm</location>
    </subcellularLocation>
</comment>
<keyword evidence="9 10" id="KW-0694">RNA-binding</keyword>
<keyword evidence="7 13" id="KW-0862">Zinc</keyword>
<dbReference type="InterPro" id="IPR001279">
    <property type="entry name" value="Metallo-B-lactamas"/>
</dbReference>
<feature type="binding site" evidence="13">
    <location>
        <position position="51"/>
    </location>
    <ligand>
        <name>Ca(2+)</name>
        <dbReference type="ChEBI" id="CHEBI:29108"/>
    </ligand>
</feature>
<evidence type="ECO:0000256" key="10">
    <source>
        <dbReference type="HAMAP-Rule" id="MF_01491"/>
    </source>
</evidence>
<comment type="caution">
    <text evidence="15">The sequence shown here is derived from an EMBL/GenBank/DDBJ whole genome shotgun (WGS) entry which is preliminary data.</text>
</comment>
<feature type="binding site" evidence="12">
    <location>
        <begin position="233"/>
        <end position="235"/>
    </location>
    <ligand>
        <name>substrate</name>
    </ligand>
</feature>
<comment type="cofactor">
    <cofactor evidence="13">
        <name>Ca(2+)</name>
        <dbReference type="ChEBI" id="CHEBI:29108"/>
    </cofactor>
    <text evidence="13">Binds 1 Ca(2+) cation per subunit. Seen in 1 crystal structure, it is not clear if it is physiologically important.</text>
</comment>
<feature type="binding site" evidence="13">
    <location>
        <position position="49"/>
    </location>
    <ligand>
        <name>Ca(2+)</name>
        <dbReference type="ChEBI" id="CHEBI:29108"/>
    </ligand>
</feature>
<feature type="binding site" evidence="13">
    <location>
        <position position="164"/>
    </location>
    <ligand>
        <name>Zn(2+)</name>
        <dbReference type="ChEBI" id="CHEBI:29105"/>
        <label>2</label>
        <note>catalytic</note>
    </ligand>
</feature>
<evidence type="ECO:0000256" key="11">
    <source>
        <dbReference type="PIRSR" id="PIRSR004803-1"/>
    </source>
</evidence>
<dbReference type="Gene3D" id="3.40.50.10710">
    <property type="entry name" value="Metallo-hydrolase/oxidoreductase"/>
    <property type="match status" value="1"/>
</dbReference>
<dbReference type="InterPro" id="IPR001587">
    <property type="entry name" value="RNase_J_CS"/>
</dbReference>
<keyword evidence="8 10" id="KW-0269">Exonuclease</keyword>
<feature type="binding site" evidence="13">
    <location>
        <position position="142"/>
    </location>
    <ligand>
        <name>Zn(2+)</name>
        <dbReference type="ChEBI" id="CHEBI:29105"/>
        <label>1</label>
        <note>catalytic</note>
    </ligand>
</feature>
<dbReference type="PIRSF" id="PIRSF004803">
    <property type="entry name" value="RnjA"/>
    <property type="match status" value="1"/>
</dbReference>
<dbReference type="EMBL" id="JABBNI010000009">
    <property type="protein sequence ID" value="NMM61908.1"/>
    <property type="molecule type" value="Genomic_DNA"/>
</dbReference>
<dbReference type="Pfam" id="PF07521">
    <property type="entry name" value="RMMBL"/>
    <property type="match status" value="1"/>
</dbReference>
<feature type="binding site" evidence="13">
    <location>
        <position position="74"/>
    </location>
    <ligand>
        <name>Zn(2+)</name>
        <dbReference type="ChEBI" id="CHEBI:29105"/>
        <label>1</label>
        <note>catalytic</note>
    </ligand>
</feature>
<dbReference type="Gene3D" id="3.10.20.580">
    <property type="match status" value="1"/>
</dbReference>
<dbReference type="PANTHER" id="PTHR43694:SF1">
    <property type="entry name" value="RIBONUCLEASE J"/>
    <property type="match status" value="1"/>
</dbReference>
<feature type="domain" description="Metallo-beta-lactamase" evidence="14">
    <location>
        <begin position="21"/>
        <end position="216"/>
    </location>
</feature>
<feature type="active site" description="Proton donor" evidence="11">
    <location>
        <position position="196"/>
    </location>
</feature>
<dbReference type="AlphaFoldDB" id="A0A7Y0HNR5"/>
<dbReference type="GO" id="GO:0003723">
    <property type="term" value="F:RNA binding"/>
    <property type="evidence" value="ECO:0007669"/>
    <property type="project" value="UniProtKB-UniRule"/>
</dbReference>
<feature type="binding site" evidence="13">
    <location>
        <position position="391"/>
    </location>
    <ligand>
        <name>Zn(2+)</name>
        <dbReference type="ChEBI" id="CHEBI:29105"/>
        <label>1</label>
        <note>catalytic</note>
    </ligand>
</feature>
<evidence type="ECO:0000256" key="3">
    <source>
        <dbReference type="ARBA" id="ARBA00022722"/>
    </source>
</evidence>
<comment type="similarity">
    <text evidence="10">Belongs to the metallo-beta-lactamase superfamily. RNA-metabolizing metallo-beta-lactamase-like family. Bacterial RNase J subfamily.</text>
</comment>
<evidence type="ECO:0000256" key="9">
    <source>
        <dbReference type="ARBA" id="ARBA00022884"/>
    </source>
</evidence>
<feature type="binding site" evidence="13">
    <location>
        <position position="78"/>
    </location>
    <ligand>
        <name>Zn(2+)</name>
        <dbReference type="ChEBI" id="CHEBI:29105"/>
        <label>2</label>
        <note>catalytic</note>
    </ligand>
</feature>
<evidence type="ECO:0000256" key="1">
    <source>
        <dbReference type="ARBA" id="ARBA00004496"/>
    </source>
</evidence>
<dbReference type="InterPro" id="IPR030854">
    <property type="entry name" value="RNase_J_bac"/>
</dbReference>
<dbReference type="PANTHER" id="PTHR43694">
    <property type="entry name" value="RIBONUCLEASE J"/>
    <property type="match status" value="1"/>
</dbReference>
<accession>A0A7Y0HNR5</accession>
<dbReference type="GO" id="GO:0006364">
    <property type="term" value="P:rRNA processing"/>
    <property type="evidence" value="ECO:0007669"/>
    <property type="project" value="UniProtKB-UniRule"/>
</dbReference>
<keyword evidence="2 10" id="KW-0963">Cytoplasm</keyword>
<dbReference type="Pfam" id="PF22505">
    <property type="entry name" value="RNase_J_b_CASP"/>
    <property type="match status" value="1"/>
</dbReference>
<dbReference type="Gene3D" id="3.60.15.10">
    <property type="entry name" value="Ribonuclease Z/Hydroxyacylglutathione hydrolase-like"/>
    <property type="match status" value="1"/>
</dbReference>
<feature type="active site" description="Proton acceptor" evidence="11">
    <location>
        <position position="369"/>
    </location>
</feature>
<keyword evidence="6 10" id="KW-0378">Hydrolase</keyword>
<dbReference type="GO" id="GO:0005737">
    <property type="term" value="C:cytoplasm"/>
    <property type="evidence" value="ECO:0007669"/>
    <property type="project" value="UniProtKB-SubCell"/>
</dbReference>
<evidence type="ECO:0000256" key="7">
    <source>
        <dbReference type="ARBA" id="ARBA00022833"/>
    </source>
</evidence>
<keyword evidence="10" id="KW-0698">rRNA processing</keyword>
<organism evidence="15 16">
    <name type="scientific">Clostridium muellerianum</name>
    <dbReference type="NCBI Taxonomy" id="2716538"/>
    <lineage>
        <taxon>Bacteria</taxon>
        <taxon>Bacillati</taxon>
        <taxon>Bacillota</taxon>
        <taxon>Clostridia</taxon>
        <taxon>Eubacteriales</taxon>
        <taxon>Clostridiaceae</taxon>
        <taxon>Clostridium</taxon>
    </lineage>
</organism>
<comment type="function">
    <text evidence="10">An RNase that has 5'-3' exonuclease and possibly endonuclease activity. Involved in maturation of rRNA and in some organisms also mRNA maturation and/or decay.</text>
</comment>
<dbReference type="InterPro" id="IPR004613">
    <property type="entry name" value="RNase_J"/>
</dbReference>
<evidence type="ECO:0000259" key="14">
    <source>
        <dbReference type="SMART" id="SM00849"/>
    </source>
</evidence>
<keyword evidence="3 10" id="KW-0540">Nuclease</keyword>
<evidence type="ECO:0000256" key="4">
    <source>
        <dbReference type="ARBA" id="ARBA00022723"/>
    </source>
</evidence>
<dbReference type="NCBIfam" id="TIGR00649">
    <property type="entry name" value="MG423"/>
    <property type="match status" value="1"/>
</dbReference>
<dbReference type="PROSITE" id="PS01292">
    <property type="entry name" value="UPF0036"/>
    <property type="match status" value="1"/>
</dbReference>
<protein>
    <recommendedName>
        <fullName evidence="10">Ribonuclease J</fullName>
        <shortName evidence="10">RNase J</shortName>
        <ecNumber evidence="10">3.1.-.-</ecNumber>
    </recommendedName>
</protein>
<dbReference type="HAMAP" id="MF_01491">
    <property type="entry name" value="RNase_J_bact"/>
    <property type="match status" value="1"/>
</dbReference>
<dbReference type="FunFam" id="3.10.20.580:FF:000001">
    <property type="entry name" value="Ribonuclease J"/>
    <property type="match status" value="1"/>
</dbReference>
<proteinExistence type="inferred from homology"/>
<comment type="cofactor">
    <cofactor evidence="13">
        <name>Zn(2+)</name>
        <dbReference type="ChEBI" id="CHEBI:29105"/>
    </cofactor>
    <text evidence="13">Binds 2 Zn(2+) ions per subunit. It is not clear if Zn(2+) or Mg(2+) is physiologically important.</text>
</comment>
<keyword evidence="13" id="KW-0106">Calcium</keyword>